<accession>A0A939JY25</accession>
<name>A0A939JY25_9BACT</name>
<sequence length="71" mass="8250">MSTSALLARRIHELGLHLDYLNQLCAAEMARPSYLRQYKLLSFIYKERCVYEFALAELTNLLKQVEADTLV</sequence>
<protein>
    <submittedName>
        <fullName evidence="1">Uncharacterized protein</fullName>
    </submittedName>
</protein>
<dbReference type="AlphaFoldDB" id="A0A939JY25"/>
<keyword evidence="2" id="KW-1185">Reference proteome</keyword>
<organism evidence="1 2">
    <name type="scientific">Fibrella aquatilis</name>
    <dbReference type="NCBI Taxonomy" id="2817059"/>
    <lineage>
        <taxon>Bacteria</taxon>
        <taxon>Pseudomonadati</taxon>
        <taxon>Bacteroidota</taxon>
        <taxon>Cytophagia</taxon>
        <taxon>Cytophagales</taxon>
        <taxon>Spirosomataceae</taxon>
        <taxon>Fibrella</taxon>
    </lineage>
</organism>
<comment type="caution">
    <text evidence="1">The sequence shown here is derived from an EMBL/GenBank/DDBJ whole genome shotgun (WGS) entry which is preliminary data.</text>
</comment>
<reference evidence="1 2" key="1">
    <citation type="submission" date="2021-03" db="EMBL/GenBank/DDBJ databases">
        <title>Fibrella sp. HMF5036 genome sequencing and assembly.</title>
        <authorList>
            <person name="Kang H."/>
            <person name="Kim H."/>
            <person name="Bae S."/>
            <person name="Joh K."/>
        </authorList>
    </citation>
    <scope>NUCLEOTIDE SEQUENCE [LARGE SCALE GENOMIC DNA]</scope>
    <source>
        <strain evidence="1 2">HMF5036</strain>
    </source>
</reference>
<dbReference type="Proteomes" id="UP000664795">
    <property type="component" value="Unassembled WGS sequence"/>
</dbReference>
<evidence type="ECO:0000313" key="1">
    <source>
        <dbReference type="EMBL" id="MBO0933577.1"/>
    </source>
</evidence>
<gene>
    <name evidence="1" type="ORF">J2I48_21385</name>
</gene>
<dbReference type="EMBL" id="JAFMYU010000021">
    <property type="protein sequence ID" value="MBO0933577.1"/>
    <property type="molecule type" value="Genomic_DNA"/>
</dbReference>
<proteinExistence type="predicted"/>
<dbReference type="RefSeq" id="WP_207337544.1">
    <property type="nucleotide sequence ID" value="NZ_JAFMYU010000021.1"/>
</dbReference>
<evidence type="ECO:0000313" key="2">
    <source>
        <dbReference type="Proteomes" id="UP000664795"/>
    </source>
</evidence>